<dbReference type="RefSeq" id="WP_067305017.1">
    <property type="nucleotide sequence ID" value="NZ_CP109472.1"/>
</dbReference>
<reference evidence="2" key="1">
    <citation type="submission" date="2016-06" db="EMBL/GenBank/DDBJ databases">
        <authorList>
            <person name="Varghese N."/>
            <person name="Submissions Spin"/>
        </authorList>
    </citation>
    <scope>NUCLEOTIDE SEQUENCE [LARGE SCALE GENOMIC DNA]</scope>
    <source>
        <strain evidence="2">DSM 44983</strain>
    </source>
</reference>
<accession>A0A120F9B9</accession>
<dbReference type="Pfam" id="PF00550">
    <property type="entry name" value="PP-binding"/>
    <property type="match status" value="1"/>
</dbReference>
<evidence type="ECO:0000313" key="2">
    <source>
        <dbReference type="Proteomes" id="UP000198226"/>
    </source>
</evidence>
<dbReference type="InterPro" id="IPR009081">
    <property type="entry name" value="PP-bd_ACP"/>
</dbReference>
<dbReference type="OrthoDB" id="3401807at2"/>
<proteinExistence type="predicted"/>
<keyword evidence="2" id="KW-1185">Reference proteome</keyword>
<organism evidence="1 2">
    <name type="scientific">Micromonospora rifamycinica</name>
    <dbReference type="NCBI Taxonomy" id="291594"/>
    <lineage>
        <taxon>Bacteria</taxon>
        <taxon>Bacillati</taxon>
        <taxon>Actinomycetota</taxon>
        <taxon>Actinomycetes</taxon>
        <taxon>Micromonosporales</taxon>
        <taxon>Micromonosporaceae</taxon>
        <taxon>Micromonospora</taxon>
    </lineage>
</organism>
<dbReference type="EMBL" id="LT607752">
    <property type="protein sequence ID" value="SCG51254.1"/>
    <property type="molecule type" value="Genomic_DNA"/>
</dbReference>
<dbReference type="InterPro" id="IPR036736">
    <property type="entry name" value="ACP-like_sf"/>
</dbReference>
<protein>
    <submittedName>
        <fullName evidence="1">Acyl carrier protein</fullName>
    </submittedName>
</protein>
<dbReference type="AlphaFoldDB" id="A0A120F9B9"/>
<name>A0A120F9B9_9ACTN</name>
<dbReference type="SUPFAM" id="SSF47336">
    <property type="entry name" value="ACP-like"/>
    <property type="match status" value="1"/>
</dbReference>
<evidence type="ECO:0000313" key="1">
    <source>
        <dbReference type="EMBL" id="SCG51254.1"/>
    </source>
</evidence>
<dbReference type="Gene3D" id="1.10.1200.10">
    <property type="entry name" value="ACP-like"/>
    <property type="match status" value="1"/>
</dbReference>
<gene>
    <name evidence="1" type="ORF">GA0070623_1906</name>
</gene>
<sequence>MTDEIRAFLFAALTEMKYDISDADDDTVFGPAGLDVDSLGLAELAVRVEDRFGVTFDDDEAEALSMMTVGEFCRTVSLRIQPASAH</sequence>
<dbReference type="PROSITE" id="PS50075">
    <property type="entry name" value="CARRIER"/>
    <property type="match status" value="1"/>
</dbReference>
<dbReference type="Proteomes" id="UP000198226">
    <property type="component" value="Chromosome I"/>
</dbReference>